<dbReference type="PANTHER" id="PTHR42855">
    <property type="entry name" value="ABC TRANSPORTER ATP-BINDING SUBUNIT"/>
    <property type="match status" value="1"/>
</dbReference>
<evidence type="ECO:0000313" key="4">
    <source>
        <dbReference type="EMBL" id="MSR92382.1"/>
    </source>
</evidence>
<dbReference type="SMART" id="SM00382">
    <property type="entry name" value="AAA"/>
    <property type="match status" value="1"/>
</dbReference>
<protein>
    <submittedName>
        <fullName evidence="4">ATP-binding cassette domain-containing protein</fullName>
    </submittedName>
</protein>
<keyword evidence="5" id="KW-1185">Reference proteome</keyword>
<feature type="domain" description="AAA+ ATPase" evidence="3">
    <location>
        <begin position="12"/>
        <end position="148"/>
    </location>
</feature>
<name>A0A7X2N0A2_9CLOT</name>
<dbReference type="InterPro" id="IPR051309">
    <property type="entry name" value="ABCF_ATPase"/>
</dbReference>
<dbReference type="EMBL" id="VULX01000029">
    <property type="protein sequence ID" value="MSR92382.1"/>
    <property type="molecule type" value="Genomic_DNA"/>
</dbReference>
<keyword evidence="1" id="KW-0547">Nucleotide-binding</keyword>
<dbReference type="InterPro" id="IPR003593">
    <property type="entry name" value="AAA+_ATPase"/>
</dbReference>
<evidence type="ECO:0000313" key="5">
    <source>
        <dbReference type="Proteomes" id="UP000460287"/>
    </source>
</evidence>
<dbReference type="Proteomes" id="UP000460287">
    <property type="component" value="Unassembled WGS sequence"/>
</dbReference>
<organism evidence="4 5">
    <name type="scientific">Inconstantimicrobium porci</name>
    <dbReference type="NCBI Taxonomy" id="2652291"/>
    <lineage>
        <taxon>Bacteria</taxon>
        <taxon>Bacillati</taxon>
        <taxon>Bacillota</taxon>
        <taxon>Clostridia</taxon>
        <taxon>Eubacteriales</taxon>
        <taxon>Clostridiaceae</taxon>
        <taxon>Inconstantimicrobium</taxon>
    </lineage>
</organism>
<dbReference type="Gene3D" id="3.40.50.300">
    <property type="entry name" value="P-loop containing nucleotide triphosphate hydrolases"/>
    <property type="match status" value="1"/>
</dbReference>
<dbReference type="InterPro" id="IPR003439">
    <property type="entry name" value="ABC_transporter-like_ATP-bd"/>
</dbReference>
<reference evidence="4 5" key="1">
    <citation type="submission" date="2019-08" db="EMBL/GenBank/DDBJ databases">
        <title>In-depth cultivation of the pig gut microbiome towards novel bacterial diversity and tailored functional studies.</title>
        <authorList>
            <person name="Wylensek D."/>
            <person name="Hitch T.C.A."/>
            <person name="Clavel T."/>
        </authorList>
    </citation>
    <scope>NUCLEOTIDE SEQUENCE [LARGE SCALE GENOMIC DNA]</scope>
    <source>
        <strain evidence="4 5">WCA-383-APC-5B</strain>
    </source>
</reference>
<dbReference type="SUPFAM" id="SSF52540">
    <property type="entry name" value="P-loop containing nucleoside triphosphate hydrolases"/>
    <property type="match status" value="1"/>
</dbReference>
<dbReference type="AlphaFoldDB" id="A0A7X2N0A2"/>
<dbReference type="GO" id="GO:0005524">
    <property type="term" value="F:ATP binding"/>
    <property type="evidence" value="ECO:0007669"/>
    <property type="project" value="UniProtKB-KW"/>
</dbReference>
<dbReference type="GO" id="GO:0016887">
    <property type="term" value="F:ATP hydrolysis activity"/>
    <property type="evidence" value="ECO:0007669"/>
    <property type="project" value="InterPro"/>
</dbReference>
<accession>A0A7X2N0A2</accession>
<evidence type="ECO:0000256" key="1">
    <source>
        <dbReference type="ARBA" id="ARBA00022741"/>
    </source>
</evidence>
<comment type="caution">
    <text evidence="4">The sequence shown here is derived from an EMBL/GenBank/DDBJ whole genome shotgun (WGS) entry which is preliminary data.</text>
</comment>
<gene>
    <name evidence="4" type="ORF">FYJ33_13520</name>
</gene>
<dbReference type="RefSeq" id="WP_154532278.1">
    <property type="nucleotide sequence ID" value="NZ_VULX01000029.1"/>
</dbReference>
<sequence length="193" mass="22160">MLFKKSSFYIMRGERIGLFGDNGCGKSTLIKIMLGDQQLDGGSIFFSSSVKLGYISQSIEIDKNDDTTVLQMFDIKSNKEEGEMRRILVDAEIDSIGMIQNKLPLCNFFDNVLLGNKDKVTILVYNIEGERLIKTLVFDGSEIYYKLDATKTSDKYVREYSGNRYIKEKQGSQIVYSLYQNDKFVTNMFSYRN</sequence>
<proteinExistence type="predicted"/>
<dbReference type="InterPro" id="IPR027417">
    <property type="entry name" value="P-loop_NTPase"/>
</dbReference>
<dbReference type="PANTHER" id="PTHR42855:SF2">
    <property type="entry name" value="DRUG RESISTANCE ABC TRANSPORTER,ATP-BINDING PROTEIN"/>
    <property type="match status" value="1"/>
</dbReference>
<keyword evidence="2 4" id="KW-0067">ATP-binding</keyword>
<evidence type="ECO:0000259" key="3">
    <source>
        <dbReference type="SMART" id="SM00382"/>
    </source>
</evidence>
<dbReference type="Pfam" id="PF00005">
    <property type="entry name" value="ABC_tran"/>
    <property type="match status" value="1"/>
</dbReference>
<evidence type="ECO:0000256" key="2">
    <source>
        <dbReference type="ARBA" id="ARBA00022840"/>
    </source>
</evidence>